<dbReference type="GO" id="GO:0001897">
    <property type="term" value="P:symbiont-mediated cytolysis of host cell"/>
    <property type="evidence" value="ECO:0007669"/>
    <property type="project" value="UniProtKB-ARBA"/>
</dbReference>
<organism evidence="3">
    <name type="scientific">Podoviridae sp. ctza028</name>
    <dbReference type="NCBI Taxonomy" id="2825289"/>
    <lineage>
        <taxon>Viruses</taxon>
        <taxon>Duplodnaviria</taxon>
        <taxon>Heunggongvirae</taxon>
        <taxon>Uroviricota</taxon>
        <taxon>Caudoviricetes</taxon>
    </lineage>
</organism>
<dbReference type="InterPro" id="IPR007921">
    <property type="entry name" value="CHAP_dom"/>
</dbReference>
<protein>
    <submittedName>
        <fullName evidence="3">CHAP domain protein</fullName>
    </submittedName>
</protein>
<accession>A0A8S5Q5D7</accession>
<dbReference type="PROSITE" id="PS50911">
    <property type="entry name" value="CHAP"/>
    <property type="match status" value="1"/>
</dbReference>
<dbReference type="Pfam" id="PF05257">
    <property type="entry name" value="CHAP"/>
    <property type="match status" value="1"/>
</dbReference>
<proteinExistence type="predicted"/>
<name>A0A8S5Q5D7_9CAUD</name>
<evidence type="ECO:0000256" key="1">
    <source>
        <dbReference type="ARBA" id="ARBA00022529"/>
    </source>
</evidence>
<sequence>MSYTPRTSAPSSGDPYWTKTTYGGYNEQILGNSVNRPWSGSVLPNCTGYVHGRWMELANQPYDYDPSILPWGNASTYYGNSSAEKGQDPRLGACMVWGVGAGHVAIVEEIIDNDTVVTSESDWGSSSAGGTVFVTRTRHRGWNWGYYSGYSRAFLGFLYHPNISPPEPPAPPKYNLTVVNGKADLYVEEAGTVTNIYANPPSAGLKFYKWIASTTNGTIANPNIMNTTFTFGNGDNTITALYRKIDSLSLMYYISPISLRRRM</sequence>
<evidence type="ECO:0000259" key="2">
    <source>
        <dbReference type="PROSITE" id="PS50911"/>
    </source>
</evidence>
<dbReference type="EMBL" id="BK015569">
    <property type="protein sequence ID" value="DAE13764.1"/>
    <property type="molecule type" value="Genomic_DNA"/>
</dbReference>
<feature type="domain" description="Peptidase C51" evidence="2">
    <location>
        <begin position="21"/>
        <end position="159"/>
    </location>
</feature>
<reference evidence="3" key="1">
    <citation type="journal article" date="2021" name="Proc. Natl. Acad. Sci. U.S.A.">
        <title>A Catalog of Tens of Thousands of Viruses from Human Metagenomes Reveals Hidden Associations with Chronic Diseases.</title>
        <authorList>
            <person name="Tisza M.J."/>
            <person name="Buck C.B."/>
        </authorList>
    </citation>
    <scope>NUCLEOTIDE SEQUENCE</scope>
    <source>
        <strain evidence="3">Ctza028</strain>
    </source>
</reference>
<dbReference type="Gene3D" id="3.90.1720.10">
    <property type="entry name" value="endopeptidase domain like (from Nostoc punctiforme)"/>
    <property type="match status" value="1"/>
</dbReference>
<keyword evidence="1" id="KW-0929">Antimicrobial</keyword>
<dbReference type="SUPFAM" id="SSF54001">
    <property type="entry name" value="Cysteine proteinases"/>
    <property type="match status" value="1"/>
</dbReference>
<evidence type="ECO:0000313" key="3">
    <source>
        <dbReference type="EMBL" id="DAE13764.1"/>
    </source>
</evidence>
<dbReference type="InterPro" id="IPR038765">
    <property type="entry name" value="Papain-like_cys_pep_sf"/>
</dbReference>